<dbReference type="Proteomes" id="UP000663879">
    <property type="component" value="Unassembled WGS sequence"/>
</dbReference>
<proteinExistence type="predicted"/>
<keyword evidence="2" id="KW-1185">Reference proteome</keyword>
<name>A0A814ESG1_9BILA</name>
<dbReference type="OrthoDB" id="413122at2759"/>
<protein>
    <submittedName>
        <fullName evidence="1">Uncharacterized protein</fullName>
    </submittedName>
</protein>
<reference evidence="1" key="1">
    <citation type="submission" date="2021-02" db="EMBL/GenBank/DDBJ databases">
        <authorList>
            <person name="Nowell W R."/>
        </authorList>
    </citation>
    <scope>NUCLEOTIDE SEQUENCE</scope>
    <source>
        <strain evidence="1">Ploen Becks lab</strain>
    </source>
</reference>
<dbReference type="EMBL" id="CAJNOC010003287">
    <property type="protein sequence ID" value="CAF0976159.1"/>
    <property type="molecule type" value="Genomic_DNA"/>
</dbReference>
<dbReference type="AlphaFoldDB" id="A0A814ESG1"/>
<comment type="caution">
    <text evidence="1">The sequence shown here is derived from an EMBL/GenBank/DDBJ whole genome shotgun (WGS) entry which is preliminary data.</text>
</comment>
<gene>
    <name evidence="1" type="ORF">OXX778_LOCUS15177</name>
</gene>
<evidence type="ECO:0000313" key="1">
    <source>
        <dbReference type="EMBL" id="CAF0976159.1"/>
    </source>
</evidence>
<organism evidence="1 2">
    <name type="scientific">Brachionus calyciflorus</name>
    <dbReference type="NCBI Taxonomy" id="104777"/>
    <lineage>
        <taxon>Eukaryota</taxon>
        <taxon>Metazoa</taxon>
        <taxon>Spiralia</taxon>
        <taxon>Gnathifera</taxon>
        <taxon>Rotifera</taxon>
        <taxon>Eurotatoria</taxon>
        <taxon>Monogononta</taxon>
        <taxon>Pseudotrocha</taxon>
        <taxon>Ploima</taxon>
        <taxon>Brachionidae</taxon>
        <taxon>Brachionus</taxon>
    </lineage>
</organism>
<evidence type="ECO:0000313" key="2">
    <source>
        <dbReference type="Proteomes" id="UP000663879"/>
    </source>
</evidence>
<accession>A0A814ESG1</accession>
<sequence length="100" mass="11784">MIEIILKERHRKDWVGTAIMYIDANIMSKINSLQGLINNENGFERLKNETQKNKPYNSSVDSTTNQAPFTMMFDRELRIAIDFLFPNLNELNRKQILENH</sequence>